<dbReference type="PANTHER" id="PTHR23093:SF16">
    <property type="entry name" value="FAM194 C-TERMINAL DOMAIN-CONTAINING PROTEIN"/>
    <property type="match status" value="1"/>
</dbReference>
<organism evidence="3 4">
    <name type="scientific">Menidia menidia</name>
    <name type="common">Atlantic silverside</name>
    <dbReference type="NCBI Taxonomy" id="238744"/>
    <lineage>
        <taxon>Eukaryota</taxon>
        <taxon>Metazoa</taxon>
        <taxon>Chordata</taxon>
        <taxon>Craniata</taxon>
        <taxon>Vertebrata</taxon>
        <taxon>Euteleostomi</taxon>
        <taxon>Actinopterygii</taxon>
        <taxon>Neopterygii</taxon>
        <taxon>Teleostei</taxon>
        <taxon>Neoteleostei</taxon>
        <taxon>Acanthomorphata</taxon>
        <taxon>Ovalentaria</taxon>
        <taxon>Atherinomorphae</taxon>
        <taxon>Atheriniformes</taxon>
        <taxon>Atherinopsidae</taxon>
        <taxon>Menidiinae</taxon>
        <taxon>Menidia</taxon>
    </lineage>
</organism>
<comment type="caution">
    <text evidence="3">The sequence shown here is derived from an EMBL/GenBank/DDBJ whole genome shotgun (WGS) entry which is preliminary data.</text>
</comment>
<feature type="domain" description="FAM194 C-terminal" evidence="2">
    <location>
        <begin position="263"/>
        <end position="411"/>
    </location>
</feature>
<protein>
    <submittedName>
        <fullName evidence="3">(Atlantic silverside) hypothetical protein</fullName>
    </submittedName>
</protein>
<feature type="region of interest" description="Disordered" evidence="1">
    <location>
        <begin position="482"/>
        <end position="542"/>
    </location>
</feature>
<feature type="non-terminal residue" evidence="3">
    <location>
        <position position="1"/>
    </location>
</feature>
<keyword evidence="4" id="KW-1185">Reference proteome</keyword>
<sequence length="778" mass="86571">DQGGEQNDESPEFQTQNPTDEPSEDDEPETSPSDAFQDRDPMDVYKRAAPQLLCDLARLLSQHLWSEKGCIPRGINNILNYSWDDLTAGASIHLKSPTEKEKRSKSKGCLKPKNTSPTLSSTAKLEKRERDQCTEGNVGRSERKARVRSNAPVKEPTDQNSTPASAASAGCDLCPGWIIRPKQPSYDEPQWISACQWAVERLQAARHPEKLKTSEQDRSKPVVIRHYGDAKTKTKREGSKVQPAALVNGMPHIPEIKLQDSVRQKLHYRIDDGSSFIYYRSGGVAVCQSRSGLPSGGFYTNVFSEGKRPLTLATITASGHGAVSHPYRSAITAVWDQNGGFLYDDDGNITKEWNWQTAGTLKDKIVVKLSDLISVRLFSGVSGVLSFRCGNESVQLPLSSQPNTDYSKKVGFVQLPREVEGFEEDSALWRKREHGGRELRKLQQRVRNTVEDWLDYYRSAVGIKCPDTERMPEALMRTRHRREALPSLNPPERAGGAKPAGPEQGRRDGFQEVHGQLSASEERPLNCPVQLPRTPKKRASVKHPVVRIGPLQIHGNIKPESVILRGSAKSESSAATHSPEIVAPFASSVPLTVCPALLRAALQGEGRRRRCCCSATLMPAVTDLEYDALIKGQPPHSQQILVVCVAVQGNTSNTHAVQSQKALEDLYRKRNKHRTMPCTQCQTDSFRLLRYEMWAGKAVPGLESGLLQQRHNAAPGMVLMYIRGKLLFVGYIFSDAKCSARDLLKQISRSREDHRLGVSLPSEYKFRYCCSNHSDLII</sequence>
<dbReference type="Proteomes" id="UP000677803">
    <property type="component" value="Unassembled WGS sequence"/>
</dbReference>
<name>A0A8S4BA01_9TELE</name>
<dbReference type="InterPro" id="IPR029281">
    <property type="entry name" value="FAM194_C"/>
</dbReference>
<evidence type="ECO:0000256" key="1">
    <source>
        <dbReference type="SAM" id="MobiDB-lite"/>
    </source>
</evidence>
<evidence type="ECO:0000259" key="2">
    <source>
        <dbReference type="Pfam" id="PF14977"/>
    </source>
</evidence>
<proteinExistence type="predicted"/>
<feature type="compositionally biased region" description="Polar residues" evidence="1">
    <location>
        <begin position="113"/>
        <end position="123"/>
    </location>
</feature>
<dbReference type="OrthoDB" id="6351677at2759"/>
<evidence type="ECO:0000313" key="4">
    <source>
        <dbReference type="Proteomes" id="UP000677803"/>
    </source>
</evidence>
<feature type="compositionally biased region" description="Acidic residues" evidence="1">
    <location>
        <begin position="1"/>
        <end position="11"/>
    </location>
</feature>
<dbReference type="AlphaFoldDB" id="A0A8S4BA01"/>
<feature type="region of interest" description="Disordered" evidence="1">
    <location>
        <begin position="1"/>
        <end position="41"/>
    </location>
</feature>
<accession>A0A8S4BA01</accession>
<reference evidence="3" key="1">
    <citation type="submission" date="2021-05" db="EMBL/GenBank/DDBJ databases">
        <authorList>
            <person name="Tigano A."/>
        </authorList>
    </citation>
    <scope>NUCLEOTIDE SEQUENCE</scope>
</reference>
<dbReference type="Pfam" id="PF14977">
    <property type="entry name" value="FAM194"/>
    <property type="match status" value="1"/>
</dbReference>
<feature type="compositionally biased region" description="Basic and acidic residues" evidence="1">
    <location>
        <begin position="124"/>
        <end position="133"/>
    </location>
</feature>
<evidence type="ECO:0000313" key="3">
    <source>
        <dbReference type="EMBL" id="CAG5957800.1"/>
    </source>
</evidence>
<feature type="region of interest" description="Disordered" evidence="1">
    <location>
        <begin position="94"/>
        <end position="166"/>
    </location>
</feature>
<dbReference type="EMBL" id="CAJRST010022223">
    <property type="protein sequence ID" value="CAG5957800.1"/>
    <property type="molecule type" value="Genomic_DNA"/>
</dbReference>
<gene>
    <name evidence="3" type="ORF">MMEN_LOCUS14698</name>
</gene>
<dbReference type="PANTHER" id="PTHR23093">
    <property type="entry name" value="SIMILAR TO CHROMOSOME 3 OPEN READING FRAME 20"/>
    <property type="match status" value="1"/>
</dbReference>